<dbReference type="InterPro" id="IPR025049">
    <property type="entry name" value="Mfa-like_1"/>
</dbReference>
<gene>
    <name evidence="1" type="ORF">BN938_2164</name>
</gene>
<sequence>MKKYLIFATLVAMVFVGCKKNTTAPPKPVDKRVVAKFSGNILKGDVTTTTITRVSERGEWEAKDQIGVFMFANEKERNADNVLKSNVLHKYTSTVSLTTADGAKTVNNAVFEPAFEDAIYFPAKTKVDFVAYFPYIKDMSPTAKTIKADFSNPDKMALETEGFYWAEAIGQSEESPKVTFTFKRAHGAMTLELSSETKDVNAMDLEDAKFTLIGVPTIGSFDIMTGKIFFRTDVTQPKEVEFTQRRINLPPHTNEKYGDRRIEISFSANPRVYHVPLKVDIEAGMSHRIAVKFQDDIRASVETSIVKWDLESVPRINVPMEINKE</sequence>
<dbReference type="PROSITE" id="PS51257">
    <property type="entry name" value="PROKAR_LIPOPROTEIN"/>
    <property type="match status" value="1"/>
</dbReference>
<dbReference type="Gene3D" id="2.60.40.2620">
    <property type="entry name" value="Fimbrillin-like"/>
    <property type="match status" value="1"/>
</dbReference>
<dbReference type="CDD" id="cd13120">
    <property type="entry name" value="BF2867_like_N"/>
    <property type="match status" value="1"/>
</dbReference>
<dbReference type="KEGG" id="rbc:BN938_2164"/>
<dbReference type="OrthoDB" id="1024727at2"/>
<proteinExistence type="predicted"/>
<dbReference type="EMBL" id="HG934468">
    <property type="protein sequence ID" value="CDN32237.1"/>
    <property type="molecule type" value="Genomic_DNA"/>
</dbReference>
<evidence type="ECO:0000313" key="1">
    <source>
        <dbReference type="EMBL" id="CDN32237.1"/>
    </source>
</evidence>
<evidence type="ECO:0000313" key="2">
    <source>
        <dbReference type="Proteomes" id="UP000027616"/>
    </source>
</evidence>
<dbReference type="Proteomes" id="UP000027616">
    <property type="component" value="Chromosome I"/>
</dbReference>
<dbReference type="HOGENOM" id="CLU_071232_0_0_10"/>
<dbReference type="Pfam" id="PF13149">
    <property type="entry name" value="Mfa_like_1"/>
    <property type="match status" value="1"/>
</dbReference>
<protein>
    <recommendedName>
        <fullName evidence="3">Fimbrillin family protein</fullName>
    </recommendedName>
</protein>
<reference evidence="1 2" key="1">
    <citation type="journal article" date="2015" name="Genome Announc.">
        <title>Complete Genome Sequence of the Novel Leech Symbiont Mucinivorans hirudinis M3T.</title>
        <authorList>
            <person name="Nelson M.C."/>
            <person name="Bomar L."/>
            <person name="Graf J."/>
        </authorList>
    </citation>
    <scope>NUCLEOTIDE SEQUENCE [LARGE SCALE GENOMIC DNA]</scope>
    <source>
        <strain evidence="2">M3</strain>
    </source>
</reference>
<name>A0A060R9H6_9BACT</name>
<keyword evidence="2" id="KW-1185">Reference proteome</keyword>
<dbReference type="InterPro" id="IPR042278">
    <property type="entry name" value="Mfa-like_1_N"/>
</dbReference>
<accession>A0A060R9H6</accession>
<dbReference type="Gene3D" id="2.60.40.2630">
    <property type="match status" value="1"/>
</dbReference>
<evidence type="ECO:0008006" key="3">
    <source>
        <dbReference type="Google" id="ProtNLM"/>
    </source>
</evidence>
<dbReference type="AlphaFoldDB" id="A0A060R9H6"/>
<organism evidence="1 2">
    <name type="scientific">Mucinivorans hirudinis</name>
    <dbReference type="NCBI Taxonomy" id="1433126"/>
    <lineage>
        <taxon>Bacteria</taxon>
        <taxon>Pseudomonadati</taxon>
        <taxon>Bacteroidota</taxon>
        <taxon>Bacteroidia</taxon>
        <taxon>Bacteroidales</taxon>
        <taxon>Rikenellaceae</taxon>
        <taxon>Mucinivorans</taxon>
    </lineage>
</organism>